<feature type="non-terminal residue" evidence="2">
    <location>
        <position position="890"/>
    </location>
</feature>
<comment type="caution">
    <text evidence="2">The sequence shown here is derived from an EMBL/GenBank/DDBJ whole genome shotgun (WGS) entry which is preliminary data.</text>
</comment>
<organism evidence="2 3">
    <name type="scientific">Thalassiosira oceanica</name>
    <name type="common">Marine diatom</name>
    <dbReference type="NCBI Taxonomy" id="159749"/>
    <lineage>
        <taxon>Eukaryota</taxon>
        <taxon>Sar</taxon>
        <taxon>Stramenopiles</taxon>
        <taxon>Ochrophyta</taxon>
        <taxon>Bacillariophyta</taxon>
        <taxon>Coscinodiscophyceae</taxon>
        <taxon>Thalassiosirophycidae</taxon>
        <taxon>Thalassiosirales</taxon>
        <taxon>Thalassiosiraceae</taxon>
        <taxon>Thalassiosira</taxon>
    </lineage>
</organism>
<dbReference type="Proteomes" id="UP000266841">
    <property type="component" value="Unassembled WGS sequence"/>
</dbReference>
<proteinExistence type="predicted"/>
<keyword evidence="1" id="KW-0472">Membrane</keyword>
<name>K0RE11_THAOC</name>
<feature type="transmembrane region" description="Helical" evidence="1">
    <location>
        <begin position="96"/>
        <end position="116"/>
    </location>
</feature>
<protein>
    <submittedName>
        <fullName evidence="2">Uncharacterized protein</fullName>
    </submittedName>
</protein>
<dbReference type="OrthoDB" id="43421at2759"/>
<keyword evidence="1" id="KW-1133">Transmembrane helix</keyword>
<gene>
    <name evidence="2" type="ORF">THAOC_36720</name>
</gene>
<evidence type="ECO:0000256" key="1">
    <source>
        <dbReference type="SAM" id="Phobius"/>
    </source>
</evidence>
<keyword evidence="3" id="KW-1185">Reference proteome</keyword>
<dbReference type="AlphaFoldDB" id="K0RE11"/>
<accession>K0RE11</accession>
<evidence type="ECO:0000313" key="3">
    <source>
        <dbReference type="Proteomes" id="UP000266841"/>
    </source>
</evidence>
<evidence type="ECO:0000313" key="2">
    <source>
        <dbReference type="EMBL" id="EJK44717.1"/>
    </source>
</evidence>
<keyword evidence="1" id="KW-0812">Transmembrane</keyword>
<sequence length="890" mass="99416">MPVARYAKATPTMSIDIVNRPMVYAVRGRQIKRLKARKGVGWTAWTLSAGPGATHVLELRSSGVREGLSTSAVLSPLRTLHDQHNNMSCPDRASRLAFGLIGCASAASIFAAVLYARRRSRSRWVRNEDTDSIKAETSHSIIALFEGLVLDPDTTVGEANKRRTSSYYLKMRQSHELSFVPGVARHLLFNRRQEEVNRIYKYWNKRDQSHRTIVAMCDAMTRNVLDSARKMILGPLAHSSDIETNGCWIPAANMIPAEDMHVTIALPWWWHTVREGNAALTKEVAQRLRQTLLLKFHYPFQIELERIILLGGKVLVALWRCVGARQCRSTASGDEDAGISNEWIEDRHGESTDPMVRLREEIIRCFVTESPDQRRKPLTYQHMKGDEFFERQHTIKKKTPGTAPLLGMASSSADGFIHTTLCRLPLDCLSSQDVELDMIHRLCREASATLNGHRMLIDQYRFLETMGEGGESNPCFRPIYDETIRAPVRHNVGLTGAITEDKGVVQVAEGQRTIGPARNFMNEKETEDVHTLEIYTKTKRNHHGDGNKINIHFSGVEDLRSPSRVFPSGLASASARGGARPAALRDAQRRDLLGGGGVYPHRARDVVEGTTQLDRRAVPLHDLPRVGTEVVQPQQLPRVLLDDRLREALVLTPRGAYRPLERHEELVVNLHAVLSELGDGVVLGVAHRAVLDGREDRRADVAVVHRLGRAAEEAAGQLPPGVDGHRRQLGAAVHDVPDDVDVRRRRLLELCRDLAVLRIRHDAHLVQAELRRVPRPPDRGQDRVVDVAAPVRERGPYPPLLSLLEFARHHALAELDALRLHVVADETGALPVESPEKYGPHGDLDVLPDPVEEAGALERDVRRADAEDLPGVRLEAEDVVRGHRQVSPLA</sequence>
<dbReference type="EMBL" id="AGNL01049308">
    <property type="protein sequence ID" value="EJK44717.1"/>
    <property type="molecule type" value="Genomic_DNA"/>
</dbReference>
<reference evidence="2 3" key="1">
    <citation type="journal article" date="2012" name="Genome Biol.">
        <title>Genome and low-iron response of an oceanic diatom adapted to chronic iron limitation.</title>
        <authorList>
            <person name="Lommer M."/>
            <person name="Specht M."/>
            <person name="Roy A.S."/>
            <person name="Kraemer L."/>
            <person name="Andreson R."/>
            <person name="Gutowska M.A."/>
            <person name="Wolf J."/>
            <person name="Bergner S.V."/>
            <person name="Schilhabel M.B."/>
            <person name="Klostermeier U.C."/>
            <person name="Beiko R.G."/>
            <person name="Rosenstiel P."/>
            <person name="Hippler M."/>
            <person name="Laroche J."/>
        </authorList>
    </citation>
    <scope>NUCLEOTIDE SEQUENCE [LARGE SCALE GENOMIC DNA]</scope>
    <source>
        <strain evidence="2 3">CCMP1005</strain>
    </source>
</reference>